<evidence type="ECO:0000313" key="3">
    <source>
        <dbReference type="EMBL" id="KAL2823418.1"/>
    </source>
</evidence>
<sequence length="173" mass="18840">MRVLIQPQGRRVPYGFNGLPAKEIEKRAGCHKNVTFLNRQKRGDIGSGKGCRGLQKRKDWRKTESRVSEGPVEEKADGRDGLVPYGMVSVLVLLLNPIAIVAILSRQSFGAQVAQVPPYYLPLSYAYYETDTTGMGVVDSPMITKMGLGVLKMDGGTGVQSNRRSPPLSCGEG</sequence>
<feature type="transmembrane region" description="Helical" evidence="2">
    <location>
        <begin position="82"/>
        <end position="104"/>
    </location>
</feature>
<dbReference type="Proteomes" id="UP001610335">
    <property type="component" value="Unassembled WGS sequence"/>
</dbReference>
<proteinExistence type="predicted"/>
<name>A0ABR4I6N7_9EURO</name>
<keyword evidence="2" id="KW-0472">Membrane</keyword>
<keyword evidence="2" id="KW-1133">Transmembrane helix</keyword>
<reference evidence="3 4" key="1">
    <citation type="submission" date="2024-07" db="EMBL/GenBank/DDBJ databases">
        <title>Section-level genome sequencing and comparative genomics of Aspergillus sections Usti and Cavernicolus.</title>
        <authorList>
            <consortium name="Lawrence Berkeley National Laboratory"/>
            <person name="Nybo J.L."/>
            <person name="Vesth T.C."/>
            <person name="Theobald S."/>
            <person name="Frisvad J.C."/>
            <person name="Larsen T.O."/>
            <person name="Kjaerboelling I."/>
            <person name="Rothschild-Mancinelli K."/>
            <person name="Lyhne E.K."/>
            <person name="Kogle M.E."/>
            <person name="Barry K."/>
            <person name="Clum A."/>
            <person name="Na H."/>
            <person name="Ledsgaard L."/>
            <person name="Lin J."/>
            <person name="Lipzen A."/>
            <person name="Kuo A."/>
            <person name="Riley R."/>
            <person name="Mondo S."/>
            <person name="LaButti K."/>
            <person name="Haridas S."/>
            <person name="Pangalinan J."/>
            <person name="Salamov A.A."/>
            <person name="Simmons B.A."/>
            <person name="Magnuson J.K."/>
            <person name="Chen J."/>
            <person name="Drula E."/>
            <person name="Henrissat B."/>
            <person name="Wiebenga A."/>
            <person name="Lubbers R.J."/>
            <person name="Gomes A.C."/>
            <person name="Makela M.R."/>
            <person name="Stajich J."/>
            <person name="Grigoriev I.V."/>
            <person name="Mortensen U.H."/>
            <person name="De vries R.P."/>
            <person name="Baker S.E."/>
            <person name="Andersen M.R."/>
        </authorList>
    </citation>
    <scope>NUCLEOTIDE SEQUENCE [LARGE SCALE GENOMIC DNA]</scope>
    <source>
        <strain evidence="3 4">CBS 600.67</strain>
    </source>
</reference>
<comment type="caution">
    <text evidence="3">The sequence shown here is derived from an EMBL/GenBank/DDBJ whole genome shotgun (WGS) entry which is preliminary data.</text>
</comment>
<organism evidence="3 4">
    <name type="scientific">Aspergillus cavernicola</name>
    <dbReference type="NCBI Taxonomy" id="176166"/>
    <lineage>
        <taxon>Eukaryota</taxon>
        <taxon>Fungi</taxon>
        <taxon>Dikarya</taxon>
        <taxon>Ascomycota</taxon>
        <taxon>Pezizomycotina</taxon>
        <taxon>Eurotiomycetes</taxon>
        <taxon>Eurotiomycetidae</taxon>
        <taxon>Eurotiales</taxon>
        <taxon>Aspergillaceae</taxon>
        <taxon>Aspergillus</taxon>
        <taxon>Aspergillus subgen. Nidulantes</taxon>
    </lineage>
</organism>
<feature type="region of interest" description="Disordered" evidence="1">
    <location>
        <begin position="47"/>
        <end position="75"/>
    </location>
</feature>
<gene>
    <name evidence="3" type="ORF">BDW59DRAFT_98861</name>
</gene>
<evidence type="ECO:0000256" key="2">
    <source>
        <dbReference type="SAM" id="Phobius"/>
    </source>
</evidence>
<evidence type="ECO:0000313" key="4">
    <source>
        <dbReference type="Proteomes" id="UP001610335"/>
    </source>
</evidence>
<accession>A0ABR4I6N7</accession>
<evidence type="ECO:0000256" key="1">
    <source>
        <dbReference type="SAM" id="MobiDB-lite"/>
    </source>
</evidence>
<protein>
    <submittedName>
        <fullName evidence="3">Uncharacterized protein</fullName>
    </submittedName>
</protein>
<feature type="compositionally biased region" description="Basic and acidic residues" evidence="1">
    <location>
        <begin position="61"/>
        <end position="75"/>
    </location>
</feature>
<keyword evidence="2" id="KW-0812">Transmembrane</keyword>
<keyword evidence="4" id="KW-1185">Reference proteome</keyword>
<dbReference type="EMBL" id="JBFXLS010000053">
    <property type="protein sequence ID" value="KAL2823418.1"/>
    <property type="molecule type" value="Genomic_DNA"/>
</dbReference>